<name>A0A2V4E568_9GAMM</name>
<sequence>MDTKSPSGHYWIEIINDLSKMDGSELFIESYGWYPQEPVTFSNSFTVIGCLNSDYVYFRDMDDKENEDISNEVGSVIIKEEEKMILSV</sequence>
<keyword evidence="2" id="KW-1185">Reference proteome</keyword>
<dbReference type="AlphaFoldDB" id="A0A2V4E568"/>
<dbReference type="RefSeq" id="WP_110432376.1">
    <property type="nucleotide sequence ID" value="NZ_QGLR01000004.1"/>
</dbReference>
<accession>A0A2V4E568</accession>
<dbReference type="EMBL" id="QGLR01000004">
    <property type="protein sequence ID" value="PXZ08382.1"/>
    <property type="molecule type" value="Genomic_DNA"/>
</dbReference>
<gene>
    <name evidence="1" type="ORF">DKK70_01045</name>
</gene>
<reference evidence="1 2" key="1">
    <citation type="submission" date="2018-05" db="EMBL/GenBank/DDBJ databases">
        <title>Reference genomes for bee gut microbiota database.</title>
        <authorList>
            <person name="Ellegaard K.M."/>
        </authorList>
    </citation>
    <scope>NUCLEOTIDE SEQUENCE [LARGE SCALE GENOMIC DNA]</scope>
    <source>
        <strain evidence="1 2">ESL0182</strain>
    </source>
</reference>
<comment type="caution">
    <text evidence="1">The sequence shown here is derived from an EMBL/GenBank/DDBJ whole genome shotgun (WGS) entry which is preliminary data.</text>
</comment>
<proteinExistence type="predicted"/>
<protein>
    <submittedName>
        <fullName evidence="1">Uncharacterized protein</fullName>
    </submittedName>
</protein>
<evidence type="ECO:0000313" key="2">
    <source>
        <dbReference type="Proteomes" id="UP000247932"/>
    </source>
</evidence>
<organism evidence="1 2">
    <name type="scientific">Gilliamella apicola</name>
    <dbReference type="NCBI Taxonomy" id="1196095"/>
    <lineage>
        <taxon>Bacteria</taxon>
        <taxon>Pseudomonadati</taxon>
        <taxon>Pseudomonadota</taxon>
        <taxon>Gammaproteobacteria</taxon>
        <taxon>Orbales</taxon>
        <taxon>Orbaceae</taxon>
        <taxon>Gilliamella</taxon>
    </lineage>
</organism>
<evidence type="ECO:0000313" key="1">
    <source>
        <dbReference type="EMBL" id="PXZ08382.1"/>
    </source>
</evidence>
<dbReference type="Proteomes" id="UP000247932">
    <property type="component" value="Unassembled WGS sequence"/>
</dbReference>
<dbReference type="OrthoDB" id="7067744at2"/>